<evidence type="ECO:0000313" key="8">
    <source>
        <dbReference type="EMBL" id="EDV29267.1"/>
    </source>
</evidence>
<dbReference type="CTD" id="6749683"/>
<dbReference type="GeneID" id="6749683"/>
<comment type="similarity">
    <text evidence="1">Belongs to the ADP-ribosyl cyclase family.</text>
</comment>
<reference evidence="8 9" key="1">
    <citation type="journal article" date="2008" name="Nature">
        <title>The Trichoplax genome and the nature of placozoans.</title>
        <authorList>
            <person name="Srivastava M."/>
            <person name="Begovic E."/>
            <person name="Chapman J."/>
            <person name="Putnam N.H."/>
            <person name="Hellsten U."/>
            <person name="Kawashima T."/>
            <person name="Kuo A."/>
            <person name="Mitros T."/>
            <person name="Salamov A."/>
            <person name="Carpenter M.L."/>
            <person name="Signorovitch A.Y."/>
            <person name="Moreno M.A."/>
            <person name="Kamm K."/>
            <person name="Grimwood J."/>
            <person name="Schmutz J."/>
            <person name="Shapiro H."/>
            <person name="Grigoriev I.V."/>
            <person name="Buss L.W."/>
            <person name="Schierwater B."/>
            <person name="Dellaporta S.L."/>
            <person name="Rokhsar D.S."/>
        </authorList>
    </citation>
    <scope>NUCLEOTIDE SEQUENCE [LARGE SCALE GENOMIC DNA]</scope>
    <source>
        <strain evidence="8 9">Grell-BS-1999</strain>
    </source>
</reference>
<dbReference type="PhylomeDB" id="B3RIY0"/>
<dbReference type="STRING" id="10228.B3RIY0"/>
<dbReference type="InParanoid" id="B3RIY0"/>
<keyword evidence="5" id="KW-1015">Disulfide bond</keyword>
<evidence type="ECO:0000256" key="5">
    <source>
        <dbReference type="ARBA" id="ARBA00023157"/>
    </source>
</evidence>
<evidence type="ECO:0000256" key="3">
    <source>
        <dbReference type="ARBA" id="ARBA00022801"/>
    </source>
</evidence>
<evidence type="ECO:0000256" key="2">
    <source>
        <dbReference type="ARBA" id="ARBA00022679"/>
    </source>
</evidence>
<keyword evidence="6" id="KW-0472">Membrane</keyword>
<dbReference type="EMBL" id="DS985241">
    <property type="protein sequence ID" value="EDV29267.1"/>
    <property type="molecule type" value="Genomic_DNA"/>
</dbReference>
<evidence type="ECO:0000256" key="1">
    <source>
        <dbReference type="ARBA" id="ARBA00005406"/>
    </source>
</evidence>
<dbReference type="Gene3D" id="3.40.50.720">
    <property type="entry name" value="NAD(P)-binding Rossmann-like Domain"/>
    <property type="match status" value="1"/>
</dbReference>
<dbReference type="FunCoup" id="B3RIY0">
    <property type="interactions" value="117"/>
</dbReference>
<keyword evidence="3" id="KW-0378">Hydrolase</keyword>
<dbReference type="PANTHER" id="PTHR10912:SF7">
    <property type="entry name" value="ADP-RIBOSYL CYCLASE_CYCLIC ADP-RIBOSE HYDROLASE"/>
    <property type="match status" value="1"/>
</dbReference>
<keyword evidence="4" id="KW-0520">NAD</keyword>
<dbReference type="RefSeq" id="XP_002108469.1">
    <property type="nucleotide sequence ID" value="XM_002108433.1"/>
</dbReference>
<dbReference type="HOGENOM" id="CLU_067834_0_0_1"/>
<keyword evidence="6" id="KW-0812">Transmembrane</keyword>
<dbReference type="GO" id="GO:0005886">
    <property type="term" value="C:plasma membrane"/>
    <property type="evidence" value="ECO:0000318"/>
    <property type="project" value="GO_Central"/>
</dbReference>
<dbReference type="GO" id="GO:0016740">
    <property type="term" value="F:transferase activity"/>
    <property type="evidence" value="ECO:0007669"/>
    <property type="project" value="UniProtKB-KW"/>
</dbReference>
<proteinExistence type="inferred from homology"/>
<sequence>MKLIASIIVIITLYIDWSLAHGSTARIQEIFIGRCSEYQAVNKLQRQVDCIHVWNQFSRVFAFKEPCAVNASEYDNFIKEVSSVFWSGTYSFAHLYIRAVKNLETLENTFPGYLVNSLSWCGQLALPGINYNDCHDPQHCNNKNSGIFWSKMSTWFAQGSSGTVRVLLNSSRIPAFAPYSFFARYELPNLSPSKVNKIEIIVVHDLDMKVNQSERCGAGSIKTLQDLIQQRNIAWSCSDNPSSVQDILCAANPTHFQCQSIHGVLRVVTLAGLGAAGAVILILLIVIILMSRTRSKTQTKAREATKTDF</sequence>
<dbReference type="GO" id="GO:0016849">
    <property type="term" value="F:phosphorus-oxygen lyase activity"/>
    <property type="evidence" value="ECO:0000318"/>
    <property type="project" value="GO_Central"/>
</dbReference>
<keyword evidence="2" id="KW-0808">Transferase</keyword>
<keyword evidence="9" id="KW-1185">Reference proteome</keyword>
<dbReference type="InterPro" id="IPR003193">
    <property type="entry name" value="ADP-ribosyl_cyclase"/>
</dbReference>
<feature type="transmembrane region" description="Helical" evidence="6">
    <location>
        <begin position="267"/>
        <end position="290"/>
    </location>
</feature>
<dbReference type="Gene3D" id="1.20.82.10">
    <property type="entry name" value="ADP Ribosyl Cyclase, Chain A, domain 1"/>
    <property type="match status" value="1"/>
</dbReference>
<evidence type="ECO:0000256" key="7">
    <source>
        <dbReference type="SAM" id="SignalP"/>
    </source>
</evidence>
<feature type="chain" id="PRO_5002798115" evidence="7">
    <location>
        <begin position="21"/>
        <end position="309"/>
    </location>
</feature>
<dbReference type="Proteomes" id="UP000009022">
    <property type="component" value="Unassembled WGS sequence"/>
</dbReference>
<dbReference type="GO" id="GO:0030890">
    <property type="term" value="P:positive regulation of B cell proliferation"/>
    <property type="evidence" value="ECO:0000318"/>
    <property type="project" value="GO_Central"/>
</dbReference>
<accession>B3RIY0</accession>
<evidence type="ECO:0000256" key="4">
    <source>
        <dbReference type="ARBA" id="ARBA00023027"/>
    </source>
</evidence>
<dbReference type="AlphaFoldDB" id="B3RIY0"/>
<feature type="signal peptide" evidence="7">
    <location>
        <begin position="1"/>
        <end position="20"/>
    </location>
</feature>
<gene>
    <name evidence="8" type="ORF">TRIADDRAFT_36890</name>
</gene>
<protein>
    <submittedName>
        <fullName evidence="8">Uncharacterized protein</fullName>
    </submittedName>
</protein>
<dbReference type="OMA" id="SLYDCEE"/>
<dbReference type="Pfam" id="PF02267">
    <property type="entry name" value="Rib_hydrolayse"/>
    <property type="match status" value="1"/>
</dbReference>
<dbReference type="eggNOG" id="ENOG502S1HV">
    <property type="taxonomic scope" value="Eukaryota"/>
</dbReference>
<dbReference type="CDD" id="cd04759">
    <property type="entry name" value="Rib_hydrolase"/>
    <property type="match status" value="1"/>
</dbReference>
<dbReference type="OrthoDB" id="10028716at2759"/>
<name>B3RIY0_TRIAD</name>
<dbReference type="GO" id="GO:0061809">
    <property type="term" value="F:NAD+ nucleosidase activity, cyclic ADP-ribose generating"/>
    <property type="evidence" value="ECO:0007669"/>
    <property type="project" value="InterPro"/>
</dbReference>
<keyword evidence="6" id="KW-1133">Transmembrane helix</keyword>
<organism evidence="8 9">
    <name type="scientific">Trichoplax adhaerens</name>
    <name type="common">Trichoplax reptans</name>
    <dbReference type="NCBI Taxonomy" id="10228"/>
    <lineage>
        <taxon>Eukaryota</taxon>
        <taxon>Metazoa</taxon>
        <taxon>Placozoa</taxon>
        <taxon>Uniplacotomia</taxon>
        <taxon>Trichoplacea</taxon>
        <taxon>Trichoplacidae</taxon>
        <taxon>Trichoplax</taxon>
    </lineage>
</organism>
<dbReference type="PANTHER" id="PTHR10912">
    <property type="entry name" value="ADP-RIBOSYL CYCLASE"/>
    <property type="match status" value="1"/>
</dbReference>
<evidence type="ECO:0000256" key="6">
    <source>
        <dbReference type="SAM" id="Phobius"/>
    </source>
</evidence>
<dbReference type="SUPFAM" id="SSF52309">
    <property type="entry name" value="N-(deoxy)ribosyltransferase-like"/>
    <property type="match status" value="1"/>
</dbReference>
<evidence type="ECO:0000313" key="9">
    <source>
        <dbReference type="Proteomes" id="UP000009022"/>
    </source>
</evidence>
<dbReference type="KEGG" id="tad:TRIADDRAFT_36890"/>
<keyword evidence="7" id="KW-0732">Signal</keyword>